<feature type="coiled-coil region" evidence="3">
    <location>
        <begin position="77"/>
        <end position="118"/>
    </location>
</feature>
<gene>
    <name evidence="4" type="ORF">HK105_206921</name>
</gene>
<keyword evidence="3" id="KW-0175">Coiled coil</keyword>
<evidence type="ECO:0000256" key="1">
    <source>
        <dbReference type="ARBA" id="ARBA00008045"/>
    </source>
</evidence>
<keyword evidence="2" id="KW-0143">Chaperone</keyword>
<dbReference type="InterPro" id="IPR009053">
    <property type="entry name" value="Prefoldin"/>
</dbReference>
<dbReference type="Proteomes" id="UP001527925">
    <property type="component" value="Unassembled WGS sequence"/>
</dbReference>
<dbReference type="Gene3D" id="1.10.287.370">
    <property type="match status" value="1"/>
</dbReference>
<name>A0ABR4N297_9FUNG</name>
<comment type="caution">
    <text evidence="4">The sequence shown here is derived from an EMBL/GenBank/DDBJ whole genome shotgun (WGS) entry which is preliminary data.</text>
</comment>
<protein>
    <recommendedName>
        <fullName evidence="6">Prefoldin subunit 1</fullName>
    </recommendedName>
</protein>
<evidence type="ECO:0000256" key="3">
    <source>
        <dbReference type="SAM" id="Coils"/>
    </source>
</evidence>
<evidence type="ECO:0000313" key="4">
    <source>
        <dbReference type="EMBL" id="KAL2913619.1"/>
    </source>
</evidence>
<comment type="similarity">
    <text evidence="1">Belongs to the prefoldin subunit beta family.</text>
</comment>
<dbReference type="EMBL" id="JADGIZ020000044">
    <property type="protein sequence ID" value="KAL2913619.1"/>
    <property type="molecule type" value="Genomic_DNA"/>
</dbReference>
<sequence length="122" mass="13603">MGDLPREVFEKFASEYQTKITETSRQLAMVRGQLQGREREKRASELTAKELSTLDDSVLAYRSVGRMFIQEDVSLLKAELDNKASSAAKEIVALERAAGKLDAELKDTEKSLQGLIKRAIGQ</sequence>
<proteinExistence type="inferred from homology"/>
<dbReference type="PANTHER" id="PTHR20903:SF0">
    <property type="entry name" value="PREFOLDIN SUBUNIT 1"/>
    <property type="match status" value="1"/>
</dbReference>
<evidence type="ECO:0000256" key="2">
    <source>
        <dbReference type="ARBA" id="ARBA00023186"/>
    </source>
</evidence>
<accession>A0ABR4N297</accession>
<organism evidence="4 5">
    <name type="scientific">Polyrhizophydium stewartii</name>
    <dbReference type="NCBI Taxonomy" id="2732419"/>
    <lineage>
        <taxon>Eukaryota</taxon>
        <taxon>Fungi</taxon>
        <taxon>Fungi incertae sedis</taxon>
        <taxon>Chytridiomycota</taxon>
        <taxon>Chytridiomycota incertae sedis</taxon>
        <taxon>Chytridiomycetes</taxon>
        <taxon>Rhizophydiales</taxon>
        <taxon>Rhizophydiales incertae sedis</taxon>
        <taxon>Polyrhizophydium</taxon>
    </lineage>
</organism>
<evidence type="ECO:0008006" key="6">
    <source>
        <dbReference type="Google" id="ProtNLM"/>
    </source>
</evidence>
<dbReference type="PANTHER" id="PTHR20903">
    <property type="entry name" value="PREFOLDIN SUBUNIT 1-RELATED"/>
    <property type="match status" value="1"/>
</dbReference>
<reference evidence="4 5" key="1">
    <citation type="submission" date="2023-09" db="EMBL/GenBank/DDBJ databases">
        <title>Pangenome analysis of Batrachochytrium dendrobatidis and related Chytrids.</title>
        <authorList>
            <person name="Yacoub M.N."/>
            <person name="Stajich J.E."/>
            <person name="James T.Y."/>
        </authorList>
    </citation>
    <scope>NUCLEOTIDE SEQUENCE [LARGE SCALE GENOMIC DNA]</scope>
    <source>
        <strain evidence="4 5">JEL0888</strain>
    </source>
</reference>
<evidence type="ECO:0000313" key="5">
    <source>
        <dbReference type="Proteomes" id="UP001527925"/>
    </source>
</evidence>
<dbReference type="SUPFAM" id="SSF46579">
    <property type="entry name" value="Prefoldin"/>
    <property type="match status" value="1"/>
</dbReference>
<dbReference type="InterPro" id="IPR002777">
    <property type="entry name" value="PFD_beta-like"/>
</dbReference>
<keyword evidence="5" id="KW-1185">Reference proteome</keyword>
<dbReference type="Pfam" id="PF01920">
    <property type="entry name" value="Prefoldin_2"/>
    <property type="match status" value="1"/>
</dbReference>